<organism evidence="13 14">
    <name type="scientific">Methylophaga lonarensis MPL</name>
    <dbReference type="NCBI Taxonomy" id="1286106"/>
    <lineage>
        <taxon>Bacteria</taxon>
        <taxon>Pseudomonadati</taxon>
        <taxon>Pseudomonadota</taxon>
        <taxon>Gammaproteobacteria</taxon>
        <taxon>Thiotrichales</taxon>
        <taxon>Piscirickettsiaceae</taxon>
        <taxon>Methylophaga</taxon>
    </lineage>
</organism>
<dbReference type="PROSITE" id="PS52015">
    <property type="entry name" value="TONB_CTD"/>
    <property type="match status" value="1"/>
</dbReference>
<evidence type="ECO:0000256" key="5">
    <source>
        <dbReference type="ARBA" id="ARBA00022519"/>
    </source>
</evidence>
<dbReference type="GO" id="GO:0015031">
    <property type="term" value="P:protein transport"/>
    <property type="evidence" value="ECO:0007669"/>
    <property type="project" value="UniProtKB-UniRule"/>
</dbReference>
<comment type="function">
    <text evidence="10">Interacts with outer membrane receptor proteins that carry out high-affinity binding and energy dependent uptake into the periplasmic space of specific substrates. It could act to transduce energy from the cytoplasmic membrane to specific energy-requiring processes in the outer membrane, resulting in the release into the periplasm of ligands bound by these outer membrane proteins.</text>
</comment>
<proteinExistence type="inferred from homology"/>
<feature type="domain" description="TonB C-terminal" evidence="12">
    <location>
        <begin position="129"/>
        <end position="220"/>
    </location>
</feature>
<dbReference type="InterPro" id="IPR006260">
    <property type="entry name" value="TonB/TolA_C"/>
</dbReference>
<dbReference type="Proteomes" id="UP000012019">
    <property type="component" value="Unassembled WGS sequence"/>
</dbReference>
<evidence type="ECO:0000256" key="4">
    <source>
        <dbReference type="ARBA" id="ARBA00022475"/>
    </source>
</evidence>
<evidence type="ECO:0000256" key="3">
    <source>
        <dbReference type="ARBA" id="ARBA00022448"/>
    </source>
</evidence>
<keyword evidence="9" id="KW-0472">Membrane</keyword>
<keyword evidence="7 10" id="KW-0653">Protein transport</keyword>
<protein>
    <recommendedName>
        <fullName evidence="10">Protein TonB</fullName>
    </recommendedName>
</protein>
<dbReference type="PATRIC" id="fig|1286106.3.peg.735"/>
<sequence>MRLFVALLLAVVVNFGLFMLMKQMTTPAVVERQLTEDIRLLDFIRMQREESEPELRRRERPEPPPPPEEPPPPPPSAAAPDVTPPNVPSPQLNVPRIDVPLSIAGGPYLGDFMAAPAPAATPGPAIEPSMDDEVVPLVRIPPNYPRTAQRRGIEGVVTVEFTITRDGSVRDPVVVKATPENIFDREALNAITRWKFKPKVVDGQPVERRATQEIEFRMAR</sequence>
<evidence type="ECO:0000256" key="7">
    <source>
        <dbReference type="ARBA" id="ARBA00022927"/>
    </source>
</evidence>
<evidence type="ECO:0000256" key="6">
    <source>
        <dbReference type="ARBA" id="ARBA00022692"/>
    </source>
</evidence>
<dbReference type="GO" id="GO:0015891">
    <property type="term" value="P:siderophore transport"/>
    <property type="evidence" value="ECO:0007669"/>
    <property type="project" value="InterPro"/>
</dbReference>
<dbReference type="AlphaFoldDB" id="M7P2R0"/>
<dbReference type="EMBL" id="APHR01000015">
    <property type="protein sequence ID" value="EMR13781.1"/>
    <property type="molecule type" value="Genomic_DNA"/>
</dbReference>
<keyword evidence="8" id="KW-1133">Transmembrane helix</keyword>
<dbReference type="SUPFAM" id="SSF74653">
    <property type="entry name" value="TolA/TonB C-terminal domain"/>
    <property type="match status" value="1"/>
</dbReference>
<name>M7P2R0_9GAMM</name>
<reference evidence="13 14" key="1">
    <citation type="journal article" date="2013" name="Genome Announc.">
        <title>Draft Genome Sequence of Methylophaga lonarensis MPLT, a Haloalkaliphilic (Non-Methane-Utilizing) Methylotroph.</title>
        <authorList>
            <person name="Shetty S.A."/>
            <person name="Marathe N.P."/>
            <person name="Munot H."/>
            <person name="Antony C.P."/>
            <person name="Dhotre D.P."/>
            <person name="Murrell J.C."/>
            <person name="Shouche Y.S."/>
        </authorList>
    </citation>
    <scope>NUCLEOTIDE SEQUENCE [LARGE SCALE GENOMIC DNA]</scope>
    <source>
        <strain evidence="13 14">MPL</strain>
    </source>
</reference>
<feature type="compositionally biased region" description="Basic and acidic residues" evidence="11">
    <location>
        <begin position="50"/>
        <end position="62"/>
    </location>
</feature>
<dbReference type="Gene3D" id="3.30.1150.10">
    <property type="match status" value="1"/>
</dbReference>
<dbReference type="GO" id="GO:0005886">
    <property type="term" value="C:plasma membrane"/>
    <property type="evidence" value="ECO:0007669"/>
    <property type="project" value="UniProtKB-SubCell"/>
</dbReference>
<dbReference type="PANTHER" id="PTHR33446">
    <property type="entry name" value="PROTEIN TONB-RELATED"/>
    <property type="match status" value="1"/>
</dbReference>
<accession>M7P2R0</accession>
<gene>
    <name evidence="13" type="ORF">MPL1_03668</name>
</gene>
<dbReference type="InterPro" id="IPR037682">
    <property type="entry name" value="TonB_C"/>
</dbReference>
<dbReference type="GO" id="GO:0031992">
    <property type="term" value="F:energy transducer activity"/>
    <property type="evidence" value="ECO:0007669"/>
    <property type="project" value="InterPro"/>
</dbReference>
<evidence type="ECO:0000256" key="2">
    <source>
        <dbReference type="ARBA" id="ARBA00006555"/>
    </source>
</evidence>
<comment type="caution">
    <text evidence="13">The sequence shown here is derived from an EMBL/GenBank/DDBJ whole genome shotgun (WGS) entry which is preliminary data.</text>
</comment>
<feature type="compositionally biased region" description="Pro residues" evidence="11">
    <location>
        <begin position="63"/>
        <end position="88"/>
    </location>
</feature>
<dbReference type="InterPro" id="IPR051045">
    <property type="entry name" value="TonB-dependent_transducer"/>
</dbReference>
<dbReference type="eggNOG" id="COG0810">
    <property type="taxonomic scope" value="Bacteria"/>
</dbReference>
<keyword evidence="6" id="KW-0812">Transmembrane</keyword>
<evidence type="ECO:0000313" key="13">
    <source>
        <dbReference type="EMBL" id="EMR13781.1"/>
    </source>
</evidence>
<dbReference type="OrthoDB" id="1628901at2"/>
<evidence type="ECO:0000313" key="14">
    <source>
        <dbReference type="Proteomes" id="UP000012019"/>
    </source>
</evidence>
<evidence type="ECO:0000256" key="8">
    <source>
        <dbReference type="ARBA" id="ARBA00022989"/>
    </source>
</evidence>
<keyword evidence="14" id="KW-1185">Reference proteome</keyword>
<comment type="subcellular location">
    <subcellularLocation>
        <location evidence="1 10">Cell inner membrane</location>
        <topology evidence="1 10">Single-pass membrane protein</topology>
        <orientation evidence="1 10">Periplasmic side</orientation>
    </subcellularLocation>
</comment>
<dbReference type="Pfam" id="PF03544">
    <property type="entry name" value="TonB_C"/>
    <property type="match status" value="1"/>
</dbReference>
<dbReference type="PRINTS" id="PR01374">
    <property type="entry name" value="TONBPROTEIN"/>
</dbReference>
<dbReference type="InterPro" id="IPR003538">
    <property type="entry name" value="TonB"/>
</dbReference>
<feature type="region of interest" description="Disordered" evidence="11">
    <location>
        <begin position="50"/>
        <end position="93"/>
    </location>
</feature>
<keyword evidence="4 10" id="KW-1003">Cell membrane</keyword>
<dbReference type="GO" id="GO:0055085">
    <property type="term" value="P:transmembrane transport"/>
    <property type="evidence" value="ECO:0007669"/>
    <property type="project" value="InterPro"/>
</dbReference>
<dbReference type="STRING" id="1286106.MPL1_03668"/>
<evidence type="ECO:0000256" key="9">
    <source>
        <dbReference type="ARBA" id="ARBA00023136"/>
    </source>
</evidence>
<keyword evidence="10" id="KW-0735">Signal-anchor</keyword>
<dbReference type="GO" id="GO:0030288">
    <property type="term" value="C:outer membrane-bounded periplasmic space"/>
    <property type="evidence" value="ECO:0007669"/>
    <property type="project" value="InterPro"/>
</dbReference>
<evidence type="ECO:0000256" key="10">
    <source>
        <dbReference type="RuleBase" id="RU362123"/>
    </source>
</evidence>
<dbReference type="RefSeq" id="WP_009725762.1">
    <property type="nucleotide sequence ID" value="NZ_APHR01000015.1"/>
</dbReference>
<evidence type="ECO:0000256" key="1">
    <source>
        <dbReference type="ARBA" id="ARBA00004383"/>
    </source>
</evidence>
<dbReference type="NCBIfam" id="TIGR01352">
    <property type="entry name" value="tonB_Cterm"/>
    <property type="match status" value="1"/>
</dbReference>
<evidence type="ECO:0000256" key="11">
    <source>
        <dbReference type="SAM" id="MobiDB-lite"/>
    </source>
</evidence>
<evidence type="ECO:0000259" key="12">
    <source>
        <dbReference type="PROSITE" id="PS52015"/>
    </source>
</evidence>
<comment type="similarity">
    <text evidence="2 10">Belongs to the TonB family.</text>
</comment>
<keyword evidence="5 10" id="KW-0997">Cell inner membrane</keyword>
<keyword evidence="3 10" id="KW-0813">Transport</keyword>